<evidence type="ECO:0000313" key="1">
    <source>
        <dbReference type="EMBL" id="XBU15130.1"/>
    </source>
</evidence>
<accession>A0AAU7SVF2</accession>
<name>A0AAU7SVF2_9GAMM</name>
<organism evidence="1">
    <name type="scientific">Acinetobacter sp. A1-4-2</name>
    <dbReference type="NCBI Taxonomy" id="3156489"/>
    <lineage>
        <taxon>Bacteria</taxon>
        <taxon>Pseudomonadati</taxon>
        <taxon>Pseudomonadota</taxon>
        <taxon>Gammaproteobacteria</taxon>
        <taxon>Moraxellales</taxon>
        <taxon>Moraxellaceae</taxon>
        <taxon>Acinetobacter</taxon>
    </lineage>
</organism>
<proteinExistence type="predicted"/>
<dbReference type="EMBL" id="CP157981">
    <property type="protein sequence ID" value="XBU15130.1"/>
    <property type="molecule type" value="Genomic_DNA"/>
</dbReference>
<evidence type="ECO:0008006" key="2">
    <source>
        <dbReference type="Google" id="ProtNLM"/>
    </source>
</evidence>
<sequence length="114" mass="13273">MSFLEEVGQFFALTEPQSAQLEAGLIALETYFQQAEADVVNTQEFARTFYQKFQQLMTRFGIDENNVEALLDHLYGTERYRQLVTYIVPSYYNAGGDRAVFEELYQEMLSDEQI</sequence>
<gene>
    <name evidence="1" type="ORF">ABJ384_11835</name>
</gene>
<protein>
    <recommendedName>
        <fullName evidence="2">CdiI immunity protein domain-containing protein</fullName>
    </recommendedName>
</protein>
<dbReference type="AlphaFoldDB" id="A0AAU7SVF2"/>
<reference evidence="1" key="1">
    <citation type="submission" date="2024-06" db="EMBL/GenBank/DDBJ databases">
        <authorList>
            <person name="Song Z."/>
        </authorList>
    </citation>
    <scope>NUCLEOTIDE SEQUENCE</scope>
    <source>
        <strain evidence="1">A1-4-2</strain>
    </source>
</reference>
<dbReference type="RefSeq" id="WP_200223752.1">
    <property type="nucleotide sequence ID" value="NZ_CP157981.1"/>
</dbReference>